<feature type="domain" description="SRR1-like" evidence="4">
    <location>
        <begin position="163"/>
        <end position="329"/>
    </location>
</feature>
<dbReference type="Pfam" id="PF07985">
    <property type="entry name" value="SRR1"/>
    <property type="match status" value="2"/>
</dbReference>
<comment type="caution">
    <text evidence="5">The sequence shown here is derived from an EMBL/GenBank/DDBJ whole genome shotgun (WGS) entry which is preliminary data.</text>
</comment>
<reference evidence="5" key="2">
    <citation type="submission" date="2022-01" db="EMBL/GenBank/DDBJ databases">
        <authorList>
            <person name="Yamashiro T."/>
            <person name="Shiraishi A."/>
            <person name="Satake H."/>
            <person name="Nakayama K."/>
        </authorList>
    </citation>
    <scope>NUCLEOTIDE SEQUENCE</scope>
</reference>
<keyword evidence="6" id="KW-1185">Reference proteome</keyword>
<dbReference type="EMBL" id="BQNB010012579">
    <property type="protein sequence ID" value="GJT05333.1"/>
    <property type="molecule type" value="Genomic_DNA"/>
</dbReference>
<dbReference type="PANTHER" id="PTHR28626:SF3">
    <property type="entry name" value="SRR1-LIKE PROTEIN"/>
    <property type="match status" value="1"/>
</dbReference>
<dbReference type="PANTHER" id="PTHR28626">
    <property type="entry name" value="SRR1-LIKE PROTEIN"/>
    <property type="match status" value="1"/>
</dbReference>
<evidence type="ECO:0000259" key="4">
    <source>
        <dbReference type="Pfam" id="PF07985"/>
    </source>
</evidence>
<dbReference type="Proteomes" id="UP001151760">
    <property type="component" value="Unassembled WGS sequence"/>
</dbReference>
<comment type="similarity">
    <text evidence="1">Belongs to the SRR1 family.</text>
</comment>
<evidence type="ECO:0000256" key="3">
    <source>
        <dbReference type="SAM" id="SignalP"/>
    </source>
</evidence>
<feature type="domain" description="SRR1-like" evidence="4">
    <location>
        <begin position="451"/>
        <end position="619"/>
    </location>
</feature>
<dbReference type="InterPro" id="IPR040044">
    <property type="entry name" value="SRR1L"/>
</dbReference>
<evidence type="ECO:0000313" key="6">
    <source>
        <dbReference type="Proteomes" id="UP001151760"/>
    </source>
</evidence>
<accession>A0ABQ5ASK1</accession>
<feature type="signal peptide" evidence="3">
    <location>
        <begin position="1"/>
        <end position="16"/>
    </location>
</feature>
<gene>
    <name evidence="5" type="ORF">Tco_0839795</name>
</gene>
<keyword evidence="3" id="KW-0732">Signal</keyword>
<feature type="compositionally biased region" description="Acidic residues" evidence="2">
    <location>
        <begin position="78"/>
        <end position="89"/>
    </location>
</feature>
<evidence type="ECO:0000256" key="2">
    <source>
        <dbReference type="SAM" id="MobiDB-lite"/>
    </source>
</evidence>
<dbReference type="InterPro" id="IPR012942">
    <property type="entry name" value="SRR1-like"/>
</dbReference>
<feature type="chain" id="PRO_5045827417" evidence="3">
    <location>
        <begin position="17"/>
        <end position="633"/>
    </location>
</feature>
<name>A0ABQ5ASK1_9ASTR</name>
<feature type="region of interest" description="Disordered" evidence="2">
    <location>
        <begin position="18"/>
        <end position="95"/>
    </location>
</feature>
<proteinExistence type="inferred from homology"/>
<feature type="compositionally biased region" description="Polar residues" evidence="2">
    <location>
        <begin position="47"/>
        <end position="65"/>
    </location>
</feature>
<evidence type="ECO:0000256" key="1">
    <source>
        <dbReference type="ARBA" id="ARBA00009856"/>
    </source>
</evidence>
<organism evidence="5 6">
    <name type="scientific">Tanacetum coccineum</name>
    <dbReference type="NCBI Taxonomy" id="301880"/>
    <lineage>
        <taxon>Eukaryota</taxon>
        <taxon>Viridiplantae</taxon>
        <taxon>Streptophyta</taxon>
        <taxon>Embryophyta</taxon>
        <taxon>Tracheophyta</taxon>
        <taxon>Spermatophyta</taxon>
        <taxon>Magnoliopsida</taxon>
        <taxon>eudicotyledons</taxon>
        <taxon>Gunneridae</taxon>
        <taxon>Pentapetalae</taxon>
        <taxon>asterids</taxon>
        <taxon>campanulids</taxon>
        <taxon>Asterales</taxon>
        <taxon>Asteraceae</taxon>
        <taxon>Asteroideae</taxon>
        <taxon>Anthemideae</taxon>
        <taxon>Anthemidinae</taxon>
        <taxon>Tanacetum</taxon>
    </lineage>
</organism>
<evidence type="ECO:0000313" key="5">
    <source>
        <dbReference type="EMBL" id="GJT05333.1"/>
    </source>
</evidence>
<sequence>MLLKLLVLLDVQEMSSFKEEDMNLNSESYQQQGEENKDMNAAKNQELEQGSATILTAGDNSQENISQETSSSVKSEVEVAEEEDDDWYEESSRKENAISYKEQALVEGEWSPLDVDTTPERETELMQQIQITTEKLENSESFSVFMLQMKSIQGSEEHFLKLTRSEETLRMVIYGVGSFEMYEASRFQLSLALILQRNLEWIGDIEVFDPLLSLTELNVLKKLGLRPLFVNELAKRKVMKPMVFFMPHCPAELYENLLETNWNNEMLNKIMILGNSFAKRCEHYRSGGSGNSVSSITHMLALEPFTKEFKVPRFLVDFSHAFRGTSWHIFNVDKDAVFKGSATILTADDNSQQNISQVMFSSEQDDDEDCSRQTILSSYVKKLWEIAQYKEQEGTTDWSPRTVNTTLEQESDLMQLMENAIEKLEKSEFLRVFMDQLQFIQASEDHFTRLVGSEEKLKVVIYGIGSIESYEQSRLQLSLVINMKKHLDWMGEVEVFDPVISLTELKVIEKLGCSVLSVNEYGRRRAVSPTFFFMPHCVSELYVNLLKTNWRHDLLNRMVLLGDSFKSYDEESRSEATGAALDDLRTRILALQSFTKEYEVSFDPNDLCFHRAFCITSLHLFNVDPNANLQLES</sequence>
<protein>
    <submittedName>
        <fullName evidence="5">Protein sensitivity to red light reduced 1</fullName>
    </submittedName>
</protein>
<feature type="compositionally biased region" description="Polar residues" evidence="2">
    <location>
        <begin position="23"/>
        <end position="33"/>
    </location>
</feature>
<reference evidence="5" key="1">
    <citation type="journal article" date="2022" name="Int. J. Mol. Sci.">
        <title>Draft Genome of Tanacetum Coccineum: Genomic Comparison of Closely Related Tanacetum-Family Plants.</title>
        <authorList>
            <person name="Yamashiro T."/>
            <person name="Shiraishi A."/>
            <person name="Nakayama K."/>
            <person name="Satake H."/>
        </authorList>
    </citation>
    <scope>NUCLEOTIDE SEQUENCE</scope>
</reference>